<evidence type="ECO:0000259" key="1">
    <source>
        <dbReference type="Pfam" id="PF00535"/>
    </source>
</evidence>
<name>A0ABS5EG80_9PROT</name>
<keyword evidence="3" id="KW-1185">Reference proteome</keyword>
<gene>
    <name evidence="2" type="ORF">GXW78_09950</name>
</gene>
<dbReference type="InterPro" id="IPR001173">
    <property type="entry name" value="Glyco_trans_2-like"/>
</dbReference>
<comment type="caution">
    <text evidence="2">The sequence shown here is derived from an EMBL/GenBank/DDBJ whole genome shotgun (WGS) entry which is preliminary data.</text>
</comment>
<dbReference type="PANTHER" id="PTHR43179:SF7">
    <property type="entry name" value="RHAMNOSYLTRANSFERASE WBBL"/>
    <property type="match status" value="1"/>
</dbReference>
<dbReference type="Pfam" id="PF00535">
    <property type="entry name" value="Glycos_transf_2"/>
    <property type="match status" value="1"/>
</dbReference>
<dbReference type="InterPro" id="IPR029044">
    <property type="entry name" value="Nucleotide-diphossugar_trans"/>
</dbReference>
<dbReference type="EMBL" id="JAAEDI010000009">
    <property type="protein sequence ID" value="MBR0649985.1"/>
    <property type="molecule type" value="Genomic_DNA"/>
</dbReference>
<reference evidence="3" key="1">
    <citation type="journal article" date="2021" name="Syst. Appl. Microbiol.">
        <title>Roseomonas hellenica sp. nov., isolated from roots of wild-growing Alkanna tinctoria.</title>
        <authorList>
            <person name="Rat A."/>
            <person name="Naranjo H.D."/>
            <person name="Lebbe L."/>
            <person name="Cnockaert M."/>
            <person name="Krigas N."/>
            <person name="Grigoriadou K."/>
            <person name="Maloupa E."/>
            <person name="Willems A."/>
        </authorList>
    </citation>
    <scope>NUCLEOTIDE SEQUENCE [LARGE SCALE GENOMIC DNA]</scope>
    <source>
        <strain evidence="3">LMG 31159</strain>
    </source>
</reference>
<evidence type="ECO:0000313" key="2">
    <source>
        <dbReference type="EMBL" id="MBR0649985.1"/>
    </source>
</evidence>
<protein>
    <submittedName>
        <fullName evidence="2">Glycosyltransferase</fullName>
    </submittedName>
</protein>
<feature type="domain" description="Glycosyltransferase 2-like" evidence="1">
    <location>
        <begin position="402"/>
        <end position="579"/>
    </location>
</feature>
<dbReference type="PANTHER" id="PTHR43179">
    <property type="entry name" value="RHAMNOSYLTRANSFERASE WBBL"/>
    <property type="match status" value="1"/>
</dbReference>
<dbReference type="SUPFAM" id="SSF53448">
    <property type="entry name" value="Nucleotide-diphospho-sugar transferases"/>
    <property type="match status" value="2"/>
</dbReference>
<evidence type="ECO:0000313" key="3">
    <source>
        <dbReference type="Proteomes" id="UP000698752"/>
    </source>
</evidence>
<dbReference type="Proteomes" id="UP000698752">
    <property type="component" value="Unassembled WGS sequence"/>
</dbReference>
<dbReference type="CDD" id="cd04186">
    <property type="entry name" value="GT_2_like_c"/>
    <property type="match status" value="1"/>
</dbReference>
<proteinExistence type="predicted"/>
<sequence length="681" mass="73306">MASFNSLTEIRRHGERLVRLYRVALGRDPNRTELQSGVERLQAGEVLRSLAADVISTAESTQRAEPSAAPKNISLEVSLSNAGLDGDQRIAAMRLLQAAIDFGADEAEAIAMLADSPPLRASLPLLPGLAPGSPPDDDTAYHLWVATYDTPAPAGIAPPPSQTGPGVIIVMTASDTSIESALRSVESLSGQSYPHWQLHLAARTLSPWAAQALAAAAAAEPRLVLKAPSPDGQPWPPPAADEALICFLEPGDTLAPSALQEVVATFQSSPELELVYSDEDVGRGIHRRAPRFKPDLSADLLLVGNAIGQLAMYRASLLRRVRRPVAAPFAAYDLALQAVALIGVDRVGHIPAVLCHRSAPPTDWPAPATTPPRQAPGLVSIEPGEWPRLRFRLPEPPPLVSTLILTRDRPELLAACIRGLLEATDYPSLELIIVDNGSTDPQALTLLDRLAATARASVLRRHEPFNFAAMNNVAAARATGEVLLLLNNDVEPLHPDWLREMVSHAMRPDVGAVGAKLLYPDGRLQHAGLLLGPNGSATHVGRHARSDDPGYDGQLACTRDLSAVTGACLAMRRSVFEQIGGMQEKLAVAWNDVDLCLRVRAAGLRVVWTPHATLTHRELSTRGDEALDATKLARFRAEQSLMRELWGRALDEDPFLNPNLLATEAGPLVLTRPRRARPWEA</sequence>
<dbReference type="Gene3D" id="3.90.550.10">
    <property type="entry name" value="Spore Coat Polysaccharide Biosynthesis Protein SpsA, Chain A"/>
    <property type="match status" value="2"/>
</dbReference>
<dbReference type="RefSeq" id="WP_211868371.1">
    <property type="nucleotide sequence ID" value="NZ_JAAEDI010000009.1"/>
</dbReference>
<organism evidence="2 3">
    <name type="scientific">Neoroseomonas terrae</name>
    <dbReference type="NCBI Taxonomy" id="424799"/>
    <lineage>
        <taxon>Bacteria</taxon>
        <taxon>Pseudomonadati</taxon>
        <taxon>Pseudomonadota</taxon>
        <taxon>Alphaproteobacteria</taxon>
        <taxon>Acetobacterales</taxon>
        <taxon>Acetobacteraceae</taxon>
        <taxon>Neoroseomonas</taxon>
    </lineage>
</organism>
<accession>A0ABS5EG80</accession>